<evidence type="ECO:0000259" key="1">
    <source>
        <dbReference type="Pfam" id="PF20598"/>
    </source>
</evidence>
<reference evidence="2 3" key="2">
    <citation type="journal article" date="2022" name="Mar. Drugs">
        <title>Bioassay-Guided Fractionation Leads to the Detection of Cholic Acid Generated by the Rare Thalassomonas sp.</title>
        <authorList>
            <person name="Pheiffer F."/>
            <person name="Schneider Y.K."/>
            <person name="Hansen E.H."/>
            <person name="Andersen J.H."/>
            <person name="Isaksson J."/>
            <person name="Busche T."/>
            <person name="R C."/>
            <person name="Kalinowski J."/>
            <person name="Zyl L.V."/>
            <person name="Trindade M."/>
        </authorList>
    </citation>
    <scope>NUCLEOTIDE SEQUENCE [LARGE SCALE GENOMIC DNA]</scope>
    <source>
        <strain evidence="2 3">A5K-106</strain>
    </source>
</reference>
<keyword evidence="2" id="KW-0645">Protease</keyword>
<evidence type="ECO:0000313" key="2">
    <source>
        <dbReference type="EMBL" id="WDD97499.1"/>
    </source>
</evidence>
<feature type="domain" description="DUF6795" evidence="1">
    <location>
        <begin position="16"/>
        <end position="128"/>
    </location>
</feature>
<dbReference type="RefSeq" id="WP_044831996.1">
    <property type="nucleotide sequence ID" value="NZ_CP059735.1"/>
</dbReference>
<dbReference type="EMBL" id="CP059735">
    <property type="protein sequence ID" value="WDD97499.1"/>
    <property type="molecule type" value="Genomic_DNA"/>
</dbReference>
<proteinExistence type="predicted"/>
<protein>
    <submittedName>
        <fullName evidence="2">Carboxypeptidase regulatory-like domain-containing protein</fullName>
    </submittedName>
</protein>
<keyword evidence="2" id="KW-0121">Carboxypeptidase</keyword>
<dbReference type="InterPro" id="IPR046474">
    <property type="entry name" value="DUF6795"/>
</dbReference>
<dbReference type="Pfam" id="PF20598">
    <property type="entry name" value="DUF6795"/>
    <property type="match status" value="1"/>
</dbReference>
<organism evidence="2 3">
    <name type="scientific">Thalassomonas actiniarum</name>
    <dbReference type="NCBI Taxonomy" id="485447"/>
    <lineage>
        <taxon>Bacteria</taxon>
        <taxon>Pseudomonadati</taxon>
        <taxon>Pseudomonadota</taxon>
        <taxon>Gammaproteobacteria</taxon>
        <taxon>Alteromonadales</taxon>
        <taxon>Colwelliaceae</taxon>
        <taxon>Thalassomonas</taxon>
    </lineage>
</organism>
<keyword evidence="3" id="KW-1185">Reference proteome</keyword>
<gene>
    <name evidence="2" type="ORF">SG35_019545</name>
</gene>
<reference evidence="2 3" key="1">
    <citation type="journal article" date="2015" name="Genome Announc.">
        <title>Draft Genome Sequences of Marine Isolates of Thalassomonas viridans and Thalassomonas actiniarum.</title>
        <authorList>
            <person name="Olonade I."/>
            <person name="van Zyl L.J."/>
            <person name="Trindade M."/>
        </authorList>
    </citation>
    <scope>NUCLEOTIDE SEQUENCE [LARGE SCALE GENOMIC DNA]</scope>
    <source>
        <strain evidence="2 3">A5K-106</strain>
    </source>
</reference>
<sequence>MFGLFKRHEVEMSPEVRGRITNGDKPVAGIEVVRSLMYEGYKKGKEQKEYALTDTKGQFSFEKRIIKSRLPGDMFGANMPVMQSIYIEKDDPKDQDDHYYFLWSTSKSWRSIPPLSELMLQLNADLQNKEVHHEINAGNYGGRQRHPVISICYWKGELISTYFNNELIASYDEVI</sequence>
<dbReference type="Proteomes" id="UP000032568">
    <property type="component" value="Chromosome"/>
</dbReference>
<accession>A0AAE9YNU0</accession>
<dbReference type="KEGG" id="tact:SG35_019545"/>
<dbReference type="AlphaFoldDB" id="A0AAE9YNU0"/>
<name>A0AAE9YNU0_9GAMM</name>
<keyword evidence="2" id="KW-0378">Hydrolase</keyword>
<dbReference type="GO" id="GO:0004180">
    <property type="term" value="F:carboxypeptidase activity"/>
    <property type="evidence" value="ECO:0007669"/>
    <property type="project" value="UniProtKB-KW"/>
</dbReference>
<evidence type="ECO:0000313" key="3">
    <source>
        <dbReference type="Proteomes" id="UP000032568"/>
    </source>
</evidence>